<evidence type="ECO:0000313" key="4">
    <source>
        <dbReference type="Proteomes" id="UP000092650"/>
    </source>
</evidence>
<gene>
    <name evidence="3" type="ORF">BBI15_11945</name>
</gene>
<dbReference type="CDD" id="cd11723">
    <property type="entry name" value="YabN_N_like"/>
    <property type="match status" value="1"/>
</dbReference>
<dbReference type="PANTHER" id="PTHR30522:SF0">
    <property type="entry name" value="NUCLEOSIDE TRIPHOSPHATE PYROPHOSPHOHYDROLASE"/>
    <property type="match status" value="1"/>
</dbReference>
<dbReference type="InterPro" id="IPR000878">
    <property type="entry name" value="4pyrrol_Mease"/>
</dbReference>
<evidence type="ECO:0000259" key="2">
    <source>
        <dbReference type="Pfam" id="PF03819"/>
    </source>
</evidence>
<dbReference type="InterPro" id="IPR035013">
    <property type="entry name" value="YabN_N"/>
</dbReference>
<dbReference type="PANTHER" id="PTHR30522">
    <property type="entry name" value="NUCLEOSIDE TRIPHOSPHATE PYROPHOSPHOHYDROLASE"/>
    <property type="match status" value="1"/>
</dbReference>
<proteinExistence type="predicted"/>
<dbReference type="GO" id="GO:0046061">
    <property type="term" value="P:dATP catabolic process"/>
    <property type="evidence" value="ECO:0007669"/>
    <property type="project" value="TreeGrafter"/>
</dbReference>
<keyword evidence="4" id="KW-1185">Reference proteome</keyword>
<reference evidence="3" key="1">
    <citation type="submission" date="2016-10" db="EMBL/GenBank/DDBJ databases">
        <authorList>
            <person name="See-Too W.S."/>
        </authorList>
    </citation>
    <scope>NUCLEOTIDE SEQUENCE [LARGE SCALE GENOMIC DNA]</scope>
    <source>
        <strain evidence="3">DSM 23997</strain>
    </source>
</reference>
<dbReference type="NCBIfam" id="NF007113">
    <property type="entry name" value="PRK09562.1"/>
    <property type="match status" value="1"/>
</dbReference>
<dbReference type="FunFam" id="1.10.287.1080:FF:000001">
    <property type="entry name" value="Nucleoside triphosphate pyrophosphohydrolase"/>
    <property type="match status" value="1"/>
</dbReference>
<dbReference type="GO" id="GO:0006203">
    <property type="term" value="P:dGTP catabolic process"/>
    <property type="evidence" value="ECO:0007669"/>
    <property type="project" value="TreeGrafter"/>
</dbReference>
<dbReference type="Gene3D" id="1.10.287.1080">
    <property type="entry name" value="MazG-like"/>
    <property type="match status" value="2"/>
</dbReference>
<protein>
    <submittedName>
        <fullName evidence="3">Nucleoside triphosphate pyrophosphohydrolase</fullName>
    </submittedName>
</protein>
<dbReference type="InterPro" id="IPR048015">
    <property type="entry name" value="NTP-PPase_MazG-like_N"/>
</dbReference>
<dbReference type="InterPro" id="IPR004518">
    <property type="entry name" value="MazG-like_dom"/>
</dbReference>
<feature type="domain" description="NTP pyrophosphohydrolase MazG-like" evidence="2">
    <location>
        <begin position="395"/>
        <end position="453"/>
    </location>
</feature>
<dbReference type="Gene3D" id="3.40.1010.10">
    <property type="entry name" value="Cobalt-precorrin-4 Transmethylase, Domain 1"/>
    <property type="match status" value="1"/>
</dbReference>
<dbReference type="STRING" id="1038856.BBI15_11945"/>
<dbReference type="InterPro" id="IPR014777">
    <property type="entry name" value="4pyrrole_Mease_sub1"/>
</dbReference>
<evidence type="ECO:0000313" key="3">
    <source>
        <dbReference type="EMBL" id="ANU20865.1"/>
    </source>
</evidence>
<dbReference type="FunFam" id="3.40.1010.10:FF:000008">
    <property type="entry name" value="Similar to nucleoside triphosphate pyrophosphohydrolase, MazG"/>
    <property type="match status" value="1"/>
</dbReference>
<dbReference type="RefSeq" id="WP_068871253.1">
    <property type="nucleotide sequence ID" value="NZ_CP016539.2"/>
</dbReference>
<accession>A0A1C7EB04</accession>
<dbReference type="GO" id="GO:0006950">
    <property type="term" value="P:response to stress"/>
    <property type="evidence" value="ECO:0007669"/>
    <property type="project" value="UniProtKB-ARBA"/>
</dbReference>
<dbReference type="GO" id="GO:0046052">
    <property type="term" value="P:UTP catabolic process"/>
    <property type="evidence" value="ECO:0007669"/>
    <property type="project" value="TreeGrafter"/>
</dbReference>
<evidence type="ECO:0000259" key="1">
    <source>
        <dbReference type="Pfam" id="PF00590"/>
    </source>
</evidence>
<dbReference type="Proteomes" id="UP000092650">
    <property type="component" value="Chromosome"/>
</dbReference>
<dbReference type="SUPFAM" id="SSF53790">
    <property type="entry name" value="Tetrapyrrole methylase"/>
    <property type="match status" value="1"/>
</dbReference>
<dbReference type="InterPro" id="IPR048011">
    <property type="entry name" value="NTP-PPase_MazG-like_C"/>
</dbReference>
<dbReference type="GO" id="GO:0046076">
    <property type="term" value="P:dTTP catabolic process"/>
    <property type="evidence" value="ECO:0007669"/>
    <property type="project" value="TreeGrafter"/>
</dbReference>
<dbReference type="NCBIfam" id="TIGR00444">
    <property type="entry name" value="mazG"/>
    <property type="match status" value="1"/>
</dbReference>
<organism evidence="3 4">
    <name type="scientific">Planococcus plakortidis</name>
    <dbReference type="NCBI Taxonomy" id="1038856"/>
    <lineage>
        <taxon>Bacteria</taxon>
        <taxon>Bacillati</taxon>
        <taxon>Bacillota</taxon>
        <taxon>Bacilli</taxon>
        <taxon>Bacillales</taxon>
        <taxon>Caryophanaceae</taxon>
        <taxon>Planococcus</taxon>
    </lineage>
</organism>
<dbReference type="GO" id="GO:0047429">
    <property type="term" value="F:nucleoside triphosphate diphosphatase activity"/>
    <property type="evidence" value="ECO:0007669"/>
    <property type="project" value="InterPro"/>
</dbReference>
<dbReference type="SUPFAM" id="SSF101386">
    <property type="entry name" value="all-alpha NTP pyrophosphatases"/>
    <property type="match status" value="2"/>
</dbReference>
<dbReference type="AlphaFoldDB" id="A0A1C7EB04"/>
<dbReference type="CDD" id="cd11529">
    <property type="entry name" value="NTP-PPase_MazG_Cterm"/>
    <property type="match status" value="1"/>
</dbReference>
<dbReference type="GO" id="GO:0046047">
    <property type="term" value="P:TTP catabolic process"/>
    <property type="evidence" value="ECO:0007669"/>
    <property type="project" value="TreeGrafter"/>
</dbReference>
<dbReference type="InterPro" id="IPR024180">
    <property type="entry name" value="Tetrapyrrole_Mease/MazG_pred"/>
</dbReference>
<feature type="domain" description="NTP pyrophosphohydrolase MazG-like" evidence="2">
    <location>
        <begin position="254"/>
        <end position="327"/>
    </location>
</feature>
<dbReference type="GO" id="GO:0008168">
    <property type="term" value="F:methyltransferase activity"/>
    <property type="evidence" value="ECO:0007669"/>
    <property type="project" value="InterPro"/>
</dbReference>
<dbReference type="PIRSF" id="PIRSF002845">
    <property type="entry name" value="Ttrprl_mtas_MazG"/>
    <property type="match status" value="1"/>
</dbReference>
<dbReference type="Pfam" id="PF03819">
    <property type="entry name" value="MazG"/>
    <property type="match status" value="2"/>
</dbReference>
<dbReference type="EMBL" id="CP016539">
    <property type="protein sequence ID" value="ANU20865.1"/>
    <property type="molecule type" value="Genomic_DNA"/>
</dbReference>
<feature type="domain" description="Tetrapyrrole methylase" evidence="1">
    <location>
        <begin position="3"/>
        <end position="205"/>
    </location>
</feature>
<dbReference type="InterPro" id="IPR011551">
    <property type="entry name" value="NTP_PyrPHydrolase_MazG"/>
</dbReference>
<dbReference type="OrthoDB" id="9808939at2"/>
<sequence>MHTIHILGLGAGDLLQLPLGVYRTLKEADPLYLRTADHPVVEELETEGLRYESFDAIYEKHDDFAPVYREIAETLIAHAENGAIYYAVPGHPLVAEQTVQFLIEAEKQGRCELSIAGGQSFLDAIFGALRIDPIEGFQLVDGTGLDSDRLNMTEHLLIAQVYDQFSASEVKLSLMEKYPDDYPVTIVTAAGASSERLRTVPLHELDRSAEIDNLTTVYVPPATEQTQRLKEWQTFRNIIAKLRSPEGCPWDREQTHESLRPYLLEEAHELLQAIEEEDDEAIAEELGDVLLQVFLHAQIGQDNGYFQLEDVLQAISDKMIRRHPHVFADVEVASADEVVDNWQAIKRQEKPAGESLLDGQDRFSSSLMTSYNYQKKAAKAGFTWKDADGAWAKFEEELQEFKDEVAKGSKDKQLDEFGDLLFTLVNIARFYGLSPEQAMVQANRKFRTRFSHVERRAQEGGRTFSDYTLDQLDGFWNEAKAGHGEDEDHETR</sequence>
<name>A0A1C7EB04_9BACL</name>
<dbReference type="InterPro" id="IPR035996">
    <property type="entry name" value="4pyrrol_Methylase_sf"/>
</dbReference>
<dbReference type="CDD" id="cd11528">
    <property type="entry name" value="NTP-PPase_MazG_Nterm"/>
    <property type="match status" value="1"/>
</dbReference>
<dbReference type="GO" id="GO:0046081">
    <property type="term" value="P:dUTP catabolic process"/>
    <property type="evidence" value="ECO:0007669"/>
    <property type="project" value="TreeGrafter"/>
</dbReference>
<dbReference type="KEGG" id="ppla:BBI15_11945"/>
<dbReference type="Pfam" id="PF00590">
    <property type="entry name" value="TP_methylase"/>
    <property type="match status" value="1"/>
</dbReference>